<evidence type="ECO:0000313" key="2">
    <source>
        <dbReference type="Proteomes" id="UP000293547"/>
    </source>
</evidence>
<keyword evidence="2" id="KW-1185">Reference proteome</keyword>
<proteinExistence type="predicted"/>
<gene>
    <name evidence="1" type="ORF">AG0111_0g11415</name>
</gene>
<evidence type="ECO:0000313" key="1">
    <source>
        <dbReference type="EMBL" id="KAB2100562.1"/>
    </source>
</evidence>
<dbReference type="EMBL" id="PDWZ02000013">
    <property type="protein sequence ID" value="KAB2100562.1"/>
    <property type="molecule type" value="Genomic_DNA"/>
</dbReference>
<reference evidence="1 2" key="1">
    <citation type="journal article" date="2019" name="bioRxiv">
        <title>Genomics, evolutionary history and diagnostics of the Alternaria alternata species group including apple and Asian pear pathotypes.</title>
        <authorList>
            <person name="Armitage A.D."/>
            <person name="Cockerton H.M."/>
            <person name="Sreenivasaprasad S."/>
            <person name="Woodhall J.W."/>
            <person name="Lane C.R."/>
            <person name="Harrison R.J."/>
            <person name="Clarkson J.P."/>
        </authorList>
    </citation>
    <scope>NUCLEOTIDE SEQUENCE [LARGE SCALE GENOMIC DNA]</scope>
    <source>
        <strain evidence="1 2">FERA 650</strain>
    </source>
</reference>
<organism evidence="1 2">
    <name type="scientific">Alternaria gaisen</name>
    <dbReference type="NCBI Taxonomy" id="167740"/>
    <lineage>
        <taxon>Eukaryota</taxon>
        <taxon>Fungi</taxon>
        <taxon>Dikarya</taxon>
        <taxon>Ascomycota</taxon>
        <taxon>Pezizomycotina</taxon>
        <taxon>Dothideomycetes</taxon>
        <taxon>Pleosporomycetidae</taxon>
        <taxon>Pleosporales</taxon>
        <taxon>Pleosporineae</taxon>
        <taxon>Pleosporaceae</taxon>
        <taxon>Alternaria</taxon>
        <taxon>Alternaria sect. Alternaria</taxon>
    </lineage>
</organism>
<sequence>MTSPHAKKAEKIREELGRQYKDKDFRFPTEYTAAEAANFLDIRKRMFEKRERLRSDDRDQDISPDDVYANEVDLLEDALPTAEGQEKFWLWVHNNDRKIRTMPKAGAFQDYFKALAQTDYSDKVSLRELFTVLKTHVYPYIPAGSYNGYRYRIVPSLTPLAPDEELVDWDDPREVATDPIVAIDLAGQIIHSSDGVEDRNRRRRADISEESYFSGSSNNSTILGNSLTGFVCFQVGELRAAEEENWSDNGKLPKGQDVSKILWERTDWVLVLVISAESTAGAVWLLQNFNPTIEHTSDQYTITPGDPEDLYGWGYFEGERQLDPVPIQRGGVKIAHKITDFTETSEWTMDEYITGKYEIVQAVLADRDEGKSPVIVRQLPRVELQDDSSPDVSRLRIEDY</sequence>
<comment type="caution">
    <text evidence="1">The sequence shown here is derived from an EMBL/GenBank/DDBJ whole genome shotgun (WGS) entry which is preliminary data.</text>
</comment>
<accession>A0ACB6F801</accession>
<dbReference type="Proteomes" id="UP000293547">
    <property type="component" value="Unassembled WGS sequence"/>
</dbReference>
<protein>
    <submittedName>
        <fullName evidence="1">Uncharacterized protein</fullName>
    </submittedName>
</protein>
<name>A0ACB6F801_9PLEO</name>